<dbReference type="EMBL" id="JBHULU010000021">
    <property type="protein sequence ID" value="MFD2515089.1"/>
    <property type="molecule type" value="Genomic_DNA"/>
</dbReference>
<accession>A0ABW5IQQ7</accession>
<protein>
    <submittedName>
        <fullName evidence="2">Uncharacterized protein</fullName>
    </submittedName>
</protein>
<name>A0ABW5IQQ7_9BACT</name>
<evidence type="ECO:0000313" key="2">
    <source>
        <dbReference type="EMBL" id="MFD2515089.1"/>
    </source>
</evidence>
<feature type="transmembrane region" description="Helical" evidence="1">
    <location>
        <begin position="93"/>
        <end position="111"/>
    </location>
</feature>
<sequence length="132" mass="14848">MAPFFFKNVSNWLVYLIAVAIVNVKRMMAGSFVYTFRFYSLLFMGVCFLLLSLYPIRCIWQISRGEGLYYPKLKAVSWLVIALSLPIFPLNPIGLLTVISSVIILITAAATKKQWQRALAKPVMPVQEAVGA</sequence>
<evidence type="ECO:0000313" key="3">
    <source>
        <dbReference type="Proteomes" id="UP001597544"/>
    </source>
</evidence>
<comment type="caution">
    <text evidence="2">The sequence shown here is derived from an EMBL/GenBank/DDBJ whole genome shotgun (WGS) entry which is preliminary data.</text>
</comment>
<keyword evidence="3" id="KW-1185">Reference proteome</keyword>
<proteinExistence type="predicted"/>
<dbReference type="Proteomes" id="UP001597544">
    <property type="component" value="Unassembled WGS sequence"/>
</dbReference>
<evidence type="ECO:0000256" key="1">
    <source>
        <dbReference type="SAM" id="Phobius"/>
    </source>
</evidence>
<feature type="transmembrane region" description="Helical" evidence="1">
    <location>
        <begin position="38"/>
        <end position="56"/>
    </location>
</feature>
<keyword evidence="1" id="KW-0812">Transmembrane</keyword>
<feature type="transmembrane region" description="Helical" evidence="1">
    <location>
        <begin position="12"/>
        <end position="32"/>
    </location>
</feature>
<feature type="transmembrane region" description="Helical" evidence="1">
    <location>
        <begin position="68"/>
        <end position="87"/>
    </location>
</feature>
<keyword evidence="1" id="KW-0472">Membrane</keyword>
<keyword evidence="1" id="KW-1133">Transmembrane helix</keyword>
<gene>
    <name evidence="2" type="ORF">ACFSRY_14535</name>
</gene>
<organism evidence="2 3">
    <name type="scientific">Pontibacter locisalis</name>
    <dbReference type="NCBI Taxonomy" id="1719035"/>
    <lineage>
        <taxon>Bacteria</taxon>
        <taxon>Pseudomonadati</taxon>
        <taxon>Bacteroidota</taxon>
        <taxon>Cytophagia</taxon>
        <taxon>Cytophagales</taxon>
        <taxon>Hymenobacteraceae</taxon>
        <taxon>Pontibacter</taxon>
    </lineage>
</organism>
<dbReference type="RefSeq" id="WP_377509106.1">
    <property type="nucleotide sequence ID" value="NZ_JBHULU010000021.1"/>
</dbReference>
<reference evidence="3" key="1">
    <citation type="journal article" date="2019" name="Int. J. Syst. Evol. Microbiol.">
        <title>The Global Catalogue of Microorganisms (GCM) 10K type strain sequencing project: providing services to taxonomists for standard genome sequencing and annotation.</title>
        <authorList>
            <consortium name="The Broad Institute Genomics Platform"/>
            <consortium name="The Broad Institute Genome Sequencing Center for Infectious Disease"/>
            <person name="Wu L."/>
            <person name="Ma J."/>
        </authorList>
    </citation>
    <scope>NUCLEOTIDE SEQUENCE [LARGE SCALE GENOMIC DNA]</scope>
    <source>
        <strain evidence="3">KCTC 42498</strain>
    </source>
</reference>